<protein>
    <submittedName>
        <fullName evidence="2">Uncharacterized protein</fullName>
    </submittedName>
</protein>
<proteinExistence type="predicted"/>
<accession>A0A6A4NUR7</accession>
<keyword evidence="1" id="KW-1133">Transmembrane helix</keyword>
<sequence length="58" mass="6859">MKCNGDLSLPPSFSLLLFFLLPFFFFPFLLSFFFFFFPSFSPSFSFSVRCLLLLLFFS</sequence>
<dbReference type="Proteomes" id="UP000447434">
    <property type="component" value="Chromosome 16"/>
</dbReference>
<feature type="transmembrane region" description="Helical" evidence="1">
    <location>
        <begin position="12"/>
        <end position="34"/>
    </location>
</feature>
<evidence type="ECO:0000313" key="2">
    <source>
        <dbReference type="EMBL" id="KAE9597376.1"/>
    </source>
</evidence>
<keyword evidence="3" id="KW-1185">Reference proteome</keyword>
<organism evidence="2 3">
    <name type="scientific">Lupinus albus</name>
    <name type="common">White lupine</name>
    <name type="synonym">Lupinus termis</name>
    <dbReference type="NCBI Taxonomy" id="3870"/>
    <lineage>
        <taxon>Eukaryota</taxon>
        <taxon>Viridiplantae</taxon>
        <taxon>Streptophyta</taxon>
        <taxon>Embryophyta</taxon>
        <taxon>Tracheophyta</taxon>
        <taxon>Spermatophyta</taxon>
        <taxon>Magnoliopsida</taxon>
        <taxon>eudicotyledons</taxon>
        <taxon>Gunneridae</taxon>
        <taxon>Pentapetalae</taxon>
        <taxon>rosids</taxon>
        <taxon>fabids</taxon>
        <taxon>Fabales</taxon>
        <taxon>Fabaceae</taxon>
        <taxon>Papilionoideae</taxon>
        <taxon>50 kb inversion clade</taxon>
        <taxon>genistoids sensu lato</taxon>
        <taxon>core genistoids</taxon>
        <taxon>Genisteae</taxon>
        <taxon>Lupinus</taxon>
    </lineage>
</organism>
<gene>
    <name evidence="2" type="ORF">Lalb_Chr16g0385871</name>
</gene>
<dbReference type="AlphaFoldDB" id="A0A6A4NUR7"/>
<evidence type="ECO:0000256" key="1">
    <source>
        <dbReference type="SAM" id="Phobius"/>
    </source>
</evidence>
<name>A0A6A4NUR7_LUPAL</name>
<evidence type="ECO:0000313" key="3">
    <source>
        <dbReference type="Proteomes" id="UP000447434"/>
    </source>
</evidence>
<dbReference type="EMBL" id="WOCE01000016">
    <property type="protein sequence ID" value="KAE9597376.1"/>
    <property type="molecule type" value="Genomic_DNA"/>
</dbReference>
<reference evidence="3" key="1">
    <citation type="journal article" date="2020" name="Nat. Commun.">
        <title>Genome sequence of the cluster root forming white lupin.</title>
        <authorList>
            <person name="Hufnagel B."/>
            <person name="Marques A."/>
            <person name="Soriano A."/>
            <person name="Marques L."/>
            <person name="Divol F."/>
            <person name="Doumas P."/>
            <person name="Sallet E."/>
            <person name="Mancinotti D."/>
            <person name="Carrere S."/>
            <person name="Marande W."/>
            <person name="Arribat S."/>
            <person name="Keller J."/>
            <person name="Huneau C."/>
            <person name="Blein T."/>
            <person name="Aime D."/>
            <person name="Laguerre M."/>
            <person name="Taylor J."/>
            <person name="Schubert V."/>
            <person name="Nelson M."/>
            <person name="Geu-Flores F."/>
            <person name="Crespi M."/>
            <person name="Gallardo-Guerrero K."/>
            <person name="Delaux P.-M."/>
            <person name="Salse J."/>
            <person name="Berges H."/>
            <person name="Guyot R."/>
            <person name="Gouzy J."/>
            <person name="Peret B."/>
        </authorList>
    </citation>
    <scope>NUCLEOTIDE SEQUENCE [LARGE SCALE GENOMIC DNA]</scope>
    <source>
        <strain evidence="3">cv. Amiga</strain>
    </source>
</reference>
<comment type="caution">
    <text evidence="2">The sequence shown here is derived from an EMBL/GenBank/DDBJ whole genome shotgun (WGS) entry which is preliminary data.</text>
</comment>
<keyword evidence="1" id="KW-0812">Transmembrane</keyword>
<keyword evidence="1" id="KW-0472">Membrane</keyword>